<comment type="caution">
    <text evidence="4">The sequence shown here is derived from an EMBL/GenBank/DDBJ whole genome shotgun (WGS) entry which is preliminary data.</text>
</comment>
<keyword evidence="5" id="KW-1185">Reference proteome</keyword>
<evidence type="ECO:0000313" key="5">
    <source>
        <dbReference type="Proteomes" id="UP000186817"/>
    </source>
</evidence>
<feature type="coiled-coil region" evidence="1">
    <location>
        <begin position="223"/>
        <end position="265"/>
    </location>
</feature>
<feature type="domain" description="N-acetyltransferase" evidence="3">
    <location>
        <begin position="297"/>
        <end position="480"/>
    </location>
</feature>
<dbReference type="CDD" id="cd04301">
    <property type="entry name" value="NAT_SF"/>
    <property type="match status" value="1"/>
</dbReference>
<evidence type="ECO:0000256" key="2">
    <source>
        <dbReference type="SAM" id="MobiDB-lite"/>
    </source>
</evidence>
<dbReference type="PROSITE" id="PS51186">
    <property type="entry name" value="GNAT"/>
    <property type="match status" value="1"/>
</dbReference>
<dbReference type="Gene3D" id="3.40.630.30">
    <property type="match status" value="1"/>
</dbReference>
<dbReference type="Proteomes" id="UP000186817">
    <property type="component" value="Unassembled WGS sequence"/>
</dbReference>
<name>A0A1Q9E3S5_SYMMI</name>
<feature type="region of interest" description="Disordered" evidence="2">
    <location>
        <begin position="614"/>
        <end position="638"/>
    </location>
</feature>
<evidence type="ECO:0000259" key="3">
    <source>
        <dbReference type="PROSITE" id="PS51186"/>
    </source>
</evidence>
<evidence type="ECO:0000256" key="1">
    <source>
        <dbReference type="SAM" id="Coils"/>
    </source>
</evidence>
<reference evidence="4 5" key="1">
    <citation type="submission" date="2016-02" db="EMBL/GenBank/DDBJ databases">
        <title>Genome analysis of coral dinoflagellate symbionts highlights evolutionary adaptations to a symbiotic lifestyle.</title>
        <authorList>
            <person name="Aranda M."/>
            <person name="Li Y."/>
            <person name="Liew Y.J."/>
            <person name="Baumgarten S."/>
            <person name="Simakov O."/>
            <person name="Wilson M."/>
            <person name="Piel J."/>
            <person name="Ashoor H."/>
            <person name="Bougouffa S."/>
            <person name="Bajic V.B."/>
            <person name="Ryu T."/>
            <person name="Ravasi T."/>
            <person name="Bayer T."/>
            <person name="Micklem G."/>
            <person name="Kim H."/>
            <person name="Bhak J."/>
            <person name="Lajeunesse T.C."/>
            <person name="Voolstra C.R."/>
        </authorList>
    </citation>
    <scope>NUCLEOTIDE SEQUENCE [LARGE SCALE GENOMIC DNA]</scope>
    <source>
        <strain evidence="4 5">CCMP2467</strain>
    </source>
</reference>
<keyword evidence="1" id="KW-0175">Coiled coil</keyword>
<accession>A0A1Q9E3S5</accession>
<dbReference type="OrthoDB" id="2139365at2759"/>
<dbReference type="EMBL" id="LSRX01000274">
    <property type="protein sequence ID" value="OLQ02061.1"/>
    <property type="molecule type" value="Genomic_DNA"/>
</dbReference>
<dbReference type="InterPro" id="IPR000182">
    <property type="entry name" value="GNAT_dom"/>
</dbReference>
<gene>
    <name evidence="4" type="ORF">AK812_SmicGene15166</name>
</gene>
<evidence type="ECO:0000313" key="4">
    <source>
        <dbReference type="EMBL" id="OLQ02061.1"/>
    </source>
</evidence>
<dbReference type="SUPFAM" id="SSF55729">
    <property type="entry name" value="Acyl-CoA N-acyltransferases (Nat)"/>
    <property type="match status" value="1"/>
</dbReference>
<dbReference type="GO" id="GO:0016747">
    <property type="term" value="F:acyltransferase activity, transferring groups other than amino-acyl groups"/>
    <property type="evidence" value="ECO:0007669"/>
    <property type="project" value="InterPro"/>
</dbReference>
<proteinExistence type="predicted"/>
<dbReference type="InterPro" id="IPR016181">
    <property type="entry name" value="Acyl_CoA_acyltransferase"/>
</dbReference>
<organism evidence="4 5">
    <name type="scientific">Symbiodinium microadriaticum</name>
    <name type="common">Dinoflagellate</name>
    <name type="synonym">Zooxanthella microadriatica</name>
    <dbReference type="NCBI Taxonomy" id="2951"/>
    <lineage>
        <taxon>Eukaryota</taxon>
        <taxon>Sar</taxon>
        <taxon>Alveolata</taxon>
        <taxon>Dinophyceae</taxon>
        <taxon>Suessiales</taxon>
        <taxon>Symbiodiniaceae</taxon>
        <taxon>Symbiodinium</taxon>
    </lineage>
</organism>
<sequence>MADEARVMHPGHREWTNWQAPDLHPPLDGCKARLGNPRRQLHCCAEIKGFEALSMMLCHSVRKGFCVITECSKHLQPAHVDALLESEGPSDAVSDDLCLGQLAVAADLYSFDHTLLPPWQLRLGFEMKQHTRMHGNDAVVPLDKHELLLIICRVCYMEHVPISPTHGQTDIRPFLTNPSETHATVTVLPGSVKGRRSALGVARRSASLGAKHLSKDIITSSQFESFQQQLNAANDQMDTLKESEIIALEQEVTKLKDDRIAEEESLKAATAQRGKVDLADCWVLRPVGASLLAASLAMPRAASEKDVVGVRKVAEGINLFDSPEEIDELIETPLKKYVKGEQEPTHQWFVADAGEGIAGATYVAPQPEEEGTFNMFFLGVLPEFQRQGHGKVLLQHVEEFARSQGARCLQVDTSPDEEHDHYVEEVYEETEVVHSVDTATQALSGPPEGAAAFLQKAQGSKSVSKMLRAVERVVVGRTAVAERGVLLGRLLLLVAGGAFISSTDLCLEQPLVLYSPKRGPRLNSSFISQYGELSEVLVPWQLDKRVPRAAFWAWVMLWDNGCRLAWLFLERAARAAGEAPSRTAMITWAMGNDINSLLLVPLACSYVASTRPSEEYLPNTDSMESEESRGLGVWGYRL</sequence>
<protein>
    <recommendedName>
        <fullName evidence="3">N-acetyltransferase domain-containing protein</fullName>
    </recommendedName>
</protein>
<dbReference type="Pfam" id="PF00583">
    <property type="entry name" value="Acetyltransf_1"/>
    <property type="match status" value="1"/>
</dbReference>
<dbReference type="AlphaFoldDB" id="A0A1Q9E3S5"/>